<comment type="caution">
    <text evidence="1">The sequence shown here is derived from an EMBL/GenBank/DDBJ whole genome shotgun (WGS) entry which is preliminary data.</text>
</comment>
<proteinExistence type="predicted"/>
<dbReference type="EMBL" id="BRVS01000026">
    <property type="protein sequence ID" value="GLB68958.1"/>
    <property type="molecule type" value="Genomic_DNA"/>
</dbReference>
<evidence type="ECO:0000313" key="1">
    <source>
        <dbReference type="EMBL" id="GLB68958.1"/>
    </source>
</evidence>
<dbReference type="Proteomes" id="UP001209654">
    <property type="component" value="Unassembled WGS sequence"/>
</dbReference>
<evidence type="ECO:0000313" key="2">
    <source>
        <dbReference type="Proteomes" id="UP001209654"/>
    </source>
</evidence>
<organism evidence="1 2">
    <name type="scientific">Arthrobacter mangrovi</name>
    <dbReference type="NCBI Taxonomy" id="2966350"/>
    <lineage>
        <taxon>Bacteria</taxon>
        <taxon>Bacillati</taxon>
        <taxon>Actinomycetota</taxon>
        <taxon>Actinomycetes</taxon>
        <taxon>Micrococcales</taxon>
        <taxon>Micrococcaceae</taxon>
        <taxon>Arthrobacter</taxon>
    </lineage>
</organism>
<gene>
    <name evidence="1" type="ORF">AHIS1636_34010</name>
</gene>
<keyword evidence="2" id="KW-1185">Reference proteome</keyword>
<sequence length="83" mass="8836">MAGIVGAVLAVTLAAVAWVVLQVWTAEDPRVEDLNPDLPHPLSEPTWPGPRLDGLLPARGCSEHYLCASTHPSMTVAVLVSIR</sequence>
<name>A0ABQ5MYD2_9MICC</name>
<reference evidence="1 2" key="1">
    <citation type="journal article" date="2023" name="Int. J. Syst. Evol. Microbiol.">
        <title>Arthrobacter mangrovi sp. nov., an actinobacterium isolated from the rhizosphere of a mangrove.</title>
        <authorList>
            <person name="Hamada M."/>
            <person name="Saitou S."/>
            <person name="Enomoto N."/>
            <person name="Nanri K."/>
            <person name="Hidaka K."/>
            <person name="Miura T."/>
            <person name="Tamura T."/>
        </authorList>
    </citation>
    <scope>NUCLEOTIDE SEQUENCE [LARGE SCALE GENOMIC DNA]</scope>
    <source>
        <strain evidence="1 2">NBRC 112813</strain>
    </source>
</reference>
<accession>A0ABQ5MYD2</accession>
<protein>
    <submittedName>
        <fullName evidence="1">Uncharacterized protein</fullName>
    </submittedName>
</protein>